<dbReference type="InterPro" id="IPR006059">
    <property type="entry name" value="SBP"/>
</dbReference>
<evidence type="ECO:0000256" key="2">
    <source>
        <dbReference type="ARBA" id="ARBA00022448"/>
    </source>
</evidence>
<dbReference type="EMBL" id="JAROCB010000005">
    <property type="protein sequence ID" value="MDN4599030.1"/>
    <property type="molecule type" value="Genomic_DNA"/>
</dbReference>
<dbReference type="PROSITE" id="PS01037">
    <property type="entry name" value="SBP_BACTERIAL_1"/>
    <property type="match status" value="1"/>
</dbReference>
<dbReference type="Gene3D" id="3.40.190.10">
    <property type="entry name" value="Periplasmic binding protein-like II"/>
    <property type="match status" value="1"/>
</dbReference>
<keyword evidence="3 4" id="KW-0732">Signal</keyword>
<evidence type="ECO:0000256" key="1">
    <source>
        <dbReference type="ARBA" id="ARBA00008520"/>
    </source>
</evidence>
<dbReference type="RefSeq" id="WP_301220375.1">
    <property type="nucleotide sequence ID" value="NZ_JAROCB010000005.1"/>
</dbReference>
<accession>A0ABT8J1R4</accession>
<keyword evidence="6" id="KW-1185">Reference proteome</keyword>
<feature type="chain" id="PRO_5047296070" evidence="4">
    <location>
        <begin position="44"/>
        <end position="448"/>
    </location>
</feature>
<evidence type="ECO:0000313" key="6">
    <source>
        <dbReference type="Proteomes" id="UP001174210"/>
    </source>
</evidence>
<dbReference type="InterPro" id="IPR006061">
    <property type="entry name" value="SBP_1_CS"/>
</dbReference>
<keyword evidence="2" id="KW-0813">Transport</keyword>
<feature type="signal peptide" evidence="4">
    <location>
        <begin position="1"/>
        <end position="43"/>
    </location>
</feature>
<organism evidence="5 6">
    <name type="scientific">Leifsonia virtsii</name>
    <dbReference type="NCBI Taxonomy" id="3035915"/>
    <lineage>
        <taxon>Bacteria</taxon>
        <taxon>Bacillati</taxon>
        <taxon>Actinomycetota</taxon>
        <taxon>Actinomycetes</taxon>
        <taxon>Micrococcales</taxon>
        <taxon>Microbacteriaceae</taxon>
        <taxon>Leifsonia</taxon>
    </lineage>
</organism>
<sequence length="448" mass="48169">MTTPLKKRHGGSALRRRLLRTTGAAAATAVLIALAGCSGSSGATTLDPKAKVTIEVWSGQADAAQQEIEALAKEFEKQHPNVTVDLSPGASSTDQLLQKLSAGFAGGQYPDMSYAFGSWAGQLEASGRTLDISSEVKKPEVKWDEFTAAARGTAQPTGEKVIGFPAVVDNIGLLYNKTLFDKAGLAYPTNDWTWDDFRTAAKKLTDTANHVYGYAYSVSGSEETTWQFWPHLWQNGGEILNKDATKSEFASQAGVDALTFLQKMAVDDKSVYLDQTDVKFGQLFTSNRIGMITSGPWQLSDLKTGGTDYGVVQLPGTNGDHQTASGPDIWALFDHQDKNRAYWATQFAEWLTSAEQDERFNVAIGNLPLRSSEAGSEAVKKESAEYPGYEVFVANSANVKETRPTTKGYAALSVAIGKAISQVLQGDGEPKAALEQAAKTADAALNKK</sequence>
<dbReference type="PANTHER" id="PTHR30061">
    <property type="entry name" value="MALTOSE-BINDING PERIPLASMIC PROTEIN"/>
    <property type="match status" value="1"/>
</dbReference>
<evidence type="ECO:0000256" key="4">
    <source>
        <dbReference type="SAM" id="SignalP"/>
    </source>
</evidence>
<comment type="caution">
    <text evidence="5">The sequence shown here is derived from an EMBL/GenBank/DDBJ whole genome shotgun (WGS) entry which is preliminary data.</text>
</comment>
<protein>
    <submittedName>
        <fullName evidence="5">ABC transporter substrate-binding protein</fullName>
    </submittedName>
</protein>
<dbReference type="Pfam" id="PF01547">
    <property type="entry name" value="SBP_bac_1"/>
    <property type="match status" value="1"/>
</dbReference>
<gene>
    <name evidence="5" type="ORF">P5G59_17900</name>
</gene>
<evidence type="ECO:0000256" key="3">
    <source>
        <dbReference type="ARBA" id="ARBA00022729"/>
    </source>
</evidence>
<comment type="similarity">
    <text evidence="1">Belongs to the bacterial solute-binding protein 1 family.</text>
</comment>
<dbReference type="SUPFAM" id="SSF53850">
    <property type="entry name" value="Periplasmic binding protein-like II"/>
    <property type="match status" value="1"/>
</dbReference>
<dbReference type="PANTHER" id="PTHR30061:SF50">
    <property type="entry name" value="MALTOSE_MALTODEXTRIN-BINDING PERIPLASMIC PROTEIN"/>
    <property type="match status" value="1"/>
</dbReference>
<proteinExistence type="inferred from homology"/>
<name>A0ABT8J1R4_9MICO</name>
<dbReference type="Proteomes" id="UP001174210">
    <property type="component" value="Unassembled WGS sequence"/>
</dbReference>
<reference evidence="5" key="1">
    <citation type="submission" date="2023-03" db="EMBL/GenBank/DDBJ databases">
        <title>MT1 and MT2 Draft Genomes of Novel Species.</title>
        <authorList>
            <person name="Venkateswaran K."/>
        </authorList>
    </citation>
    <scope>NUCLEOTIDE SEQUENCE</scope>
    <source>
        <strain evidence="5">F6_8S_P_1A</strain>
    </source>
</reference>
<dbReference type="PROSITE" id="PS51318">
    <property type="entry name" value="TAT"/>
    <property type="match status" value="1"/>
</dbReference>
<dbReference type="CDD" id="cd14748">
    <property type="entry name" value="PBP2_UgpB"/>
    <property type="match status" value="1"/>
</dbReference>
<evidence type="ECO:0000313" key="5">
    <source>
        <dbReference type="EMBL" id="MDN4599030.1"/>
    </source>
</evidence>
<dbReference type="InterPro" id="IPR006311">
    <property type="entry name" value="TAT_signal"/>
</dbReference>